<dbReference type="Proteomes" id="UP001589733">
    <property type="component" value="Unassembled WGS sequence"/>
</dbReference>
<dbReference type="Pfam" id="PF00990">
    <property type="entry name" value="GGDEF"/>
    <property type="match status" value="1"/>
</dbReference>
<dbReference type="InterPro" id="IPR011620">
    <property type="entry name" value="Sig_transdc_His_kinase_LytS_TM"/>
</dbReference>
<dbReference type="PANTHER" id="PTHR45228">
    <property type="entry name" value="CYCLIC DI-GMP PHOSPHODIESTERASE TM_0186-RELATED"/>
    <property type="match status" value="1"/>
</dbReference>
<evidence type="ECO:0000313" key="9">
    <source>
        <dbReference type="EMBL" id="MFB9993498.1"/>
    </source>
</evidence>
<feature type="transmembrane region" description="Helical" evidence="6">
    <location>
        <begin position="6"/>
        <end position="24"/>
    </location>
</feature>
<dbReference type="Pfam" id="PF13185">
    <property type="entry name" value="GAF_2"/>
    <property type="match status" value="1"/>
</dbReference>
<dbReference type="InterPro" id="IPR003018">
    <property type="entry name" value="GAF"/>
</dbReference>
<dbReference type="SUPFAM" id="SSF55781">
    <property type="entry name" value="GAF domain-like"/>
    <property type="match status" value="2"/>
</dbReference>
<dbReference type="PROSITE" id="PS51832">
    <property type="entry name" value="HD_GYP"/>
    <property type="match status" value="1"/>
</dbReference>
<keyword evidence="5 6" id="KW-0472">Membrane</keyword>
<evidence type="ECO:0000313" key="10">
    <source>
        <dbReference type="Proteomes" id="UP001589733"/>
    </source>
</evidence>
<dbReference type="CDD" id="cd01949">
    <property type="entry name" value="GGDEF"/>
    <property type="match status" value="1"/>
</dbReference>
<dbReference type="CDD" id="cd00077">
    <property type="entry name" value="HDc"/>
    <property type="match status" value="1"/>
</dbReference>
<dbReference type="SUPFAM" id="SSF109604">
    <property type="entry name" value="HD-domain/PDEase-like"/>
    <property type="match status" value="1"/>
</dbReference>
<keyword evidence="4 6" id="KW-1133">Transmembrane helix</keyword>
<keyword evidence="10" id="KW-1185">Reference proteome</keyword>
<evidence type="ECO:0000256" key="2">
    <source>
        <dbReference type="ARBA" id="ARBA00022475"/>
    </source>
</evidence>
<dbReference type="InterPro" id="IPR000160">
    <property type="entry name" value="GGDEF_dom"/>
</dbReference>
<feature type="transmembrane region" description="Helical" evidence="6">
    <location>
        <begin position="161"/>
        <end position="181"/>
    </location>
</feature>
<dbReference type="SMART" id="SM00471">
    <property type="entry name" value="HDc"/>
    <property type="match status" value="1"/>
</dbReference>
<dbReference type="NCBIfam" id="TIGR00254">
    <property type="entry name" value="GGDEF"/>
    <property type="match status" value="1"/>
</dbReference>
<dbReference type="Pfam" id="PF13487">
    <property type="entry name" value="HD_5"/>
    <property type="match status" value="1"/>
</dbReference>
<evidence type="ECO:0000256" key="1">
    <source>
        <dbReference type="ARBA" id="ARBA00004651"/>
    </source>
</evidence>
<reference evidence="9 10" key="1">
    <citation type="submission" date="2024-09" db="EMBL/GenBank/DDBJ databases">
        <authorList>
            <person name="Sun Q."/>
            <person name="Mori K."/>
        </authorList>
    </citation>
    <scope>NUCLEOTIDE SEQUENCE [LARGE SCALE GENOMIC DNA]</scope>
    <source>
        <strain evidence="9 10">JCM 13503</strain>
    </source>
</reference>
<dbReference type="SMART" id="SM00065">
    <property type="entry name" value="GAF"/>
    <property type="match status" value="2"/>
</dbReference>
<dbReference type="PROSITE" id="PS50887">
    <property type="entry name" value="GGDEF"/>
    <property type="match status" value="1"/>
</dbReference>
<evidence type="ECO:0000256" key="3">
    <source>
        <dbReference type="ARBA" id="ARBA00022692"/>
    </source>
</evidence>
<dbReference type="InterPro" id="IPR037522">
    <property type="entry name" value="HD_GYP_dom"/>
</dbReference>
<evidence type="ECO:0000256" key="5">
    <source>
        <dbReference type="ARBA" id="ARBA00023136"/>
    </source>
</evidence>
<dbReference type="InterPro" id="IPR052020">
    <property type="entry name" value="Cyclic_di-GMP/3'3'-cGAMP_PDE"/>
</dbReference>
<feature type="transmembrane region" description="Helical" evidence="6">
    <location>
        <begin position="67"/>
        <end position="91"/>
    </location>
</feature>
<sequence length="1018" mass="111026">MGFAEVLFNFCLLVTCIFGLSLTYREWPVRRRMSEHALRVGLASAFSLLLMAFSIQDNGFRFDLRLVPLVLIAVRYGIGVGALAALPLLLWRWLETSQGGMAATINIAAMLLTVGLLRSRLQILVMTPQNIWLLPLPFMAVNLVLLAFPESRVEFWKVYPLGLGLNTLGLGIAAVILLSRFELLRVTQAFRMQALTDPLTGLGNRRQFDADLAALDVGAQLVLLDLDHFKVINDRYGHDVGDQVLQGVARLLGSDERQQVRAYRVGGEEFALLTDLGSESRARTLVEGLLTNVARQGMTLAAGSAPTDGLPPATLTLSAGLATRRPHEPPHDLFRRADEALYLAKTNGRNRLVCSAGPAQQAATTASVRPTNRRGEVNASLLGTLALVPVQAKAVQMNTEWEAPELRTVKAASAAAGFTEPYVATATAAVANLSGSVGLPEAGLPGASLVGAGGGGLHEPDASPIAPLEILPRFTLWQSLRTTVDLLSQRRSITDTDWAELLRLAIACVDGAEAGSLNVREGREFRLCAVEGYDSALMGLRLTEQSEIGWYGSGIEGWQTGVARVASAHQLKQVGAQADLLHGKGQELAFQNLGRRGELRANLCLPVVLGGEVVAHLNLDSFSSERAFTAASLEVAGTFAHQLAALLQFQQRWRELDLLAGLHLHFQTDSELAATTSGPLNVLQDEARLEVHLTETALDLLHAHQATLLRYDAELDELTSRTIEGHYRDLGPVRLSRGQGLAWIALDTGKIMRSADVQADHRVYRREQLGYDSMISIPLLGQKHDPLGVLVVTRDAHRPFQPTDENLGLMLASVGSRLLERHAHMTDLREALEAALNTLGVALEVRDFETQGHTQRVRHHAHVLGQALKLPEDRLVALRHGAALHDIGKLGLSDTVLLKPGRLTPTERLTMETHAPLGAVLAARIPYLHPEAHAVIRHHHERWDGEGYPDRLGGEQIPLLARLFSLCDVYDALVSTRPYKQAMPPEQALEIIRAGRGSQFDPDLTDVFVELWEAGEIH</sequence>
<feature type="transmembrane region" description="Helical" evidence="6">
    <location>
        <begin position="36"/>
        <end position="55"/>
    </location>
</feature>
<accession>A0ABV6B174</accession>
<dbReference type="InterPro" id="IPR029787">
    <property type="entry name" value="Nucleotide_cyclase"/>
</dbReference>
<comment type="subcellular location">
    <subcellularLocation>
        <location evidence="1">Cell membrane</location>
        <topology evidence="1">Multi-pass membrane protein</topology>
    </subcellularLocation>
</comment>
<dbReference type="SMART" id="SM00267">
    <property type="entry name" value="GGDEF"/>
    <property type="match status" value="1"/>
</dbReference>
<dbReference type="RefSeq" id="WP_380012451.1">
    <property type="nucleotide sequence ID" value="NZ_JBHLYR010000051.1"/>
</dbReference>
<dbReference type="Gene3D" id="3.30.450.40">
    <property type="match status" value="2"/>
</dbReference>
<dbReference type="Pfam" id="PF07694">
    <property type="entry name" value="5TM-5TMR_LYT"/>
    <property type="match status" value="1"/>
</dbReference>
<keyword evidence="3 6" id="KW-0812">Transmembrane</keyword>
<dbReference type="InterPro" id="IPR003607">
    <property type="entry name" value="HD/PDEase_dom"/>
</dbReference>
<dbReference type="Gene3D" id="1.10.3210.10">
    <property type="entry name" value="Hypothetical protein af1432"/>
    <property type="match status" value="1"/>
</dbReference>
<feature type="transmembrane region" description="Helical" evidence="6">
    <location>
        <begin position="131"/>
        <end position="149"/>
    </location>
</feature>
<comment type="caution">
    <text evidence="9">The sequence shown here is derived from an EMBL/GenBank/DDBJ whole genome shotgun (WGS) entry which is preliminary data.</text>
</comment>
<feature type="domain" description="GGDEF" evidence="7">
    <location>
        <begin position="217"/>
        <end position="357"/>
    </location>
</feature>
<dbReference type="InterPro" id="IPR043128">
    <property type="entry name" value="Rev_trsase/Diguanyl_cyclase"/>
</dbReference>
<keyword evidence="2" id="KW-1003">Cell membrane</keyword>
<protein>
    <submittedName>
        <fullName evidence="9">HD domain-containing phosphohydrolase</fullName>
    </submittedName>
</protein>
<evidence type="ECO:0000256" key="6">
    <source>
        <dbReference type="SAM" id="Phobius"/>
    </source>
</evidence>
<dbReference type="SUPFAM" id="SSF55073">
    <property type="entry name" value="Nucleotide cyclase"/>
    <property type="match status" value="1"/>
</dbReference>
<gene>
    <name evidence="9" type="ORF">ACFFLM_16145</name>
</gene>
<proteinExistence type="predicted"/>
<evidence type="ECO:0000256" key="4">
    <source>
        <dbReference type="ARBA" id="ARBA00022989"/>
    </source>
</evidence>
<dbReference type="Pfam" id="PF01590">
    <property type="entry name" value="GAF"/>
    <property type="match status" value="1"/>
</dbReference>
<name>A0ABV6B174_9DEIO</name>
<organism evidence="9 10">
    <name type="scientific">Deinococcus oregonensis</name>
    <dbReference type="NCBI Taxonomy" id="1805970"/>
    <lineage>
        <taxon>Bacteria</taxon>
        <taxon>Thermotogati</taxon>
        <taxon>Deinococcota</taxon>
        <taxon>Deinococci</taxon>
        <taxon>Deinococcales</taxon>
        <taxon>Deinococcaceae</taxon>
        <taxon>Deinococcus</taxon>
    </lineage>
</organism>
<feature type="domain" description="HD-GYP" evidence="8">
    <location>
        <begin position="828"/>
        <end position="1018"/>
    </location>
</feature>
<feature type="transmembrane region" description="Helical" evidence="6">
    <location>
        <begin position="103"/>
        <end position="125"/>
    </location>
</feature>
<evidence type="ECO:0000259" key="7">
    <source>
        <dbReference type="PROSITE" id="PS50887"/>
    </source>
</evidence>
<dbReference type="EMBL" id="JBHLYR010000051">
    <property type="protein sequence ID" value="MFB9993498.1"/>
    <property type="molecule type" value="Genomic_DNA"/>
</dbReference>
<evidence type="ECO:0000259" key="8">
    <source>
        <dbReference type="PROSITE" id="PS51832"/>
    </source>
</evidence>
<dbReference type="Gene3D" id="3.30.70.270">
    <property type="match status" value="1"/>
</dbReference>
<dbReference type="InterPro" id="IPR029016">
    <property type="entry name" value="GAF-like_dom_sf"/>
</dbReference>